<comment type="caution">
    <text evidence="2">The sequence shown here is derived from an EMBL/GenBank/DDBJ whole genome shotgun (WGS) entry which is preliminary data.</text>
</comment>
<keyword evidence="1" id="KW-0472">Membrane</keyword>
<evidence type="ECO:0000313" key="2">
    <source>
        <dbReference type="EMBL" id="MBT0959179.1"/>
    </source>
</evidence>
<evidence type="ECO:0000313" key="3">
    <source>
        <dbReference type="Proteomes" id="UP001315686"/>
    </source>
</evidence>
<keyword evidence="1" id="KW-0812">Transmembrane</keyword>
<dbReference type="EMBL" id="JADQAZ010000003">
    <property type="protein sequence ID" value="MBT0959179.1"/>
    <property type="molecule type" value="Genomic_DNA"/>
</dbReference>
<keyword evidence="1" id="KW-1133">Transmembrane helix</keyword>
<dbReference type="RefSeq" id="WP_327795382.1">
    <property type="nucleotide sequence ID" value="NZ_JADQAZ010000003.1"/>
</dbReference>
<feature type="transmembrane region" description="Helical" evidence="1">
    <location>
        <begin position="12"/>
        <end position="32"/>
    </location>
</feature>
<gene>
    <name evidence="2" type="ORF">IV417_17465</name>
</gene>
<organism evidence="2 3">
    <name type="scientific">Harenicola maris</name>
    <dbReference type="NCBI Taxonomy" id="2841044"/>
    <lineage>
        <taxon>Bacteria</taxon>
        <taxon>Pseudomonadati</taxon>
        <taxon>Pseudomonadota</taxon>
        <taxon>Alphaproteobacteria</taxon>
        <taxon>Rhodobacterales</taxon>
        <taxon>Paracoccaceae</taxon>
        <taxon>Harenicola</taxon>
    </lineage>
</organism>
<dbReference type="Proteomes" id="UP001315686">
    <property type="component" value="Unassembled WGS sequence"/>
</dbReference>
<evidence type="ECO:0000256" key="1">
    <source>
        <dbReference type="SAM" id="Phobius"/>
    </source>
</evidence>
<proteinExistence type="predicted"/>
<keyword evidence="3" id="KW-1185">Reference proteome</keyword>
<reference evidence="2 3" key="1">
    <citation type="journal article" date="2021" name="Arch. Microbiol.">
        <title>Harenicola maris gen. nov., sp. nov. isolated from the Sea of Japan shallow sediments.</title>
        <authorList>
            <person name="Romanenko L.A."/>
            <person name="Kurilenko V.V."/>
            <person name="Chernysheva N.Y."/>
            <person name="Tekutyeva L.A."/>
            <person name="Velansky P.V."/>
            <person name="Svetashev V.I."/>
            <person name="Isaeva M.P."/>
        </authorList>
    </citation>
    <scope>NUCLEOTIDE SEQUENCE [LARGE SCALE GENOMIC DNA]</scope>
    <source>
        <strain evidence="2 3">KMM 3653</strain>
    </source>
</reference>
<protein>
    <submittedName>
        <fullName evidence="2">Uncharacterized protein</fullName>
    </submittedName>
</protein>
<accession>A0AAP2CRI6</accession>
<dbReference type="AlphaFoldDB" id="A0AAP2CRI6"/>
<name>A0AAP2CRI6_9RHOB</name>
<sequence>MPQERVIRSVENYTLPFFVMTGAVLFMAFFMIAAAWGYLALALVVGALDSLIQLLRPKPSR</sequence>